<evidence type="ECO:0000313" key="2">
    <source>
        <dbReference type="EMBL" id="NSE15484.1"/>
    </source>
</evidence>
<organism evidence="2 3">
    <name type="scientific">Fusicatenibacter saccharivorans</name>
    <dbReference type="NCBI Taxonomy" id="1150298"/>
    <lineage>
        <taxon>Bacteria</taxon>
        <taxon>Bacillati</taxon>
        <taxon>Bacillota</taxon>
        <taxon>Clostridia</taxon>
        <taxon>Lachnospirales</taxon>
        <taxon>Lachnospiraceae</taxon>
        <taxon>Fusicatenibacter</taxon>
    </lineage>
</organism>
<reference evidence="2 3" key="1">
    <citation type="journal article" date="2020" name="Cell Host Microbe">
        <title>Functional and Genomic Variation between Human-Derived Isolates of Lachnospiraceae Reveals Inter- and Intra-Species Diversity.</title>
        <authorList>
            <person name="Sorbara M.T."/>
            <person name="Littmann E.R."/>
            <person name="Fontana E."/>
            <person name="Moody T.U."/>
            <person name="Kohout C.E."/>
            <person name="Gjonbalaj M."/>
            <person name="Eaton V."/>
            <person name="Seok R."/>
            <person name="Leiner I.M."/>
            <person name="Pamer E.G."/>
        </authorList>
    </citation>
    <scope>NUCLEOTIDE SEQUENCE [LARGE SCALE GENOMIC DNA]</scope>
    <source>
        <strain evidence="2 3">MSK.14.54</strain>
    </source>
</reference>
<evidence type="ECO:0000256" key="1">
    <source>
        <dbReference type="SAM" id="SignalP"/>
    </source>
</evidence>
<feature type="chain" id="PRO_5046285537" description="Alternate signal-mediated exported protein, CPF_0494 family" evidence="1">
    <location>
        <begin position="23"/>
        <end position="176"/>
    </location>
</feature>
<accession>A0ABX2GBX4</accession>
<protein>
    <recommendedName>
        <fullName evidence="4">Alternate signal-mediated exported protein, CPF_0494 family</fullName>
    </recommendedName>
</protein>
<name>A0ABX2GBX4_9FIRM</name>
<gene>
    <name evidence="2" type="ORF">G5B05_03425</name>
</gene>
<comment type="caution">
    <text evidence="2">The sequence shown here is derived from an EMBL/GenBank/DDBJ whole genome shotgun (WGS) entry which is preliminary data.</text>
</comment>
<dbReference type="EMBL" id="JAAITQ010000004">
    <property type="protein sequence ID" value="NSE15484.1"/>
    <property type="molecule type" value="Genomic_DNA"/>
</dbReference>
<keyword evidence="1" id="KW-0732">Signal</keyword>
<evidence type="ECO:0000313" key="3">
    <source>
        <dbReference type="Proteomes" id="UP000768180"/>
    </source>
</evidence>
<dbReference type="RefSeq" id="WP_022461030.1">
    <property type="nucleotide sequence ID" value="NZ_JAAINQ010000001.1"/>
</dbReference>
<keyword evidence="3" id="KW-1185">Reference proteome</keyword>
<sequence>MKKKKKRMLSIAGMCCCGFLAAATAISGSSAYQTDHDEVVNIIRTGNNTIIPDEDFPTPTPVPSSGSVVKKVRAKNTGDVPCYVRAYITCSEPVKEFTGLDTTNWVKGNDGYYYYKKAVPVGGTTTYLFTGVTVADEYEQDNLEVTVYEESVQTTDGQKEYTSYQDAWKRFGGGGQ</sequence>
<dbReference type="Proteomes" id="UP000768180">
    <property type="component" value="Unassembled WGS sequence"/>
</dbReference>
<feature type="signal peptide" evidence="1">
    <location>
        <begin position="1"/>
        <end position="22"/>
    </location>
</feature>
<evidence type="ECO:0008006" key="4">
    <source>
        <dbReference type="Google" id="ProtNLM"/>
    </source>
</evidence>
<proteinExistence type="predicted"/>